<keyword evidence="3 5" id="KW-1133">Transmembrane helix</keyword>
<keyword evidence="4 5" id="KW-0472">Membrane</keyword>
<keyword evidence="2 5" id="KW-0812">Transmembrane</keyword>
<sequence length="243" mass="25939">MLARAAFPSFFFTLGAFILLLLVTLSAPVIKSIELLHVEDSNGATVANFGVLGVCYPGGVAKILGITISDDALCPPAHVGYEINSTLFGQNTNSHVETIATKSLTGSLILNTIAAGVAGVSLFFAFFAWFCSSRFMEIFTFLTLLVSSVVAWVAFWLDIGLALVARHMIGDVTNKAFTGHLGNGIWMALAGALSLSFAICLAGCGSFGRYSERYASREIVPGNEKGYRRGWLGRGTPAYRGTY</sequence>
<evidence type="ECO:0000256" key="4">
    <source>
        <dbReference type="ARBA" id="ARBA00023136"/>
    </source>
</evidence>
<accession>A0A1Y2B5Q7</accession>
<dbReference type="GO" id="GO:0005886">
    <property type="term" value="C:plasma membrane"/>
    <property type="evidence" value="ECO:0007669"/>
    <property type="project" value="InterPro"/>
</dbReference>
<organism evidence="7 8">
    <name type="scientific">Naematelia encephala</name>
    <dbReference type="NCBI Taxonomy" id="71784"/>
    <lineage>
        <taxon>Eukaryota</taxon>
        <taxon>Fungi</taxon>
        <taxon>Dikarya</taxon>
        <taxon>Basidiomycota</taxon>
        <taxon>Agaricomycotina</taxon>
        <taxon>Tremellomycetes</taxon>
        <taxon>Tremellales</taxon>
        <taxon>Naemateliaceae</taxon>
        <taxon>Naematelia</taxon>
    </lineage>
</organism>
<dbReference type="OrthoDB" id="3881at2759"/>
<dbReference type="PANTHER" id="PTHR28013:SF3">
    <property type="entry name" value="PROTEIN DCV1-RELATED"/>
    <property type="match status" value="1"/>
</dbReference>
<evidence type="ECO:0000256" key="6">
    <source>
        <dbReference type="SAM" id="SignalP"/>
    </source>
</evidence>
<name>A0A1Y2B5Q7_9TREE</name>
<feature type="transmembrane region" description="Helical" evidence="5">
    <location>
        <begin position="108"/>
        <end position="131"/>
    </location>
</feature>
<keyword evidence="6" id="KW-0732">Signal</keyword>
<dbReference type="Pfam" id="PF06687">
    <property type="entry name" value="SUR7"/>
    <property type="match status" value="1"/>
</dbReference>
<feature type="transmembrane region" description="Helical" evidence="5">
    <location>
        <begin position="138"/>
        <end position="165"/>
    </location>
</feature>
<evidence type="ECO:0000256" key="3">
    <source>
        <dbReference type="ARBA" id="ARBA00022989"/>
    </source>
</evidence>
<evidence type="ECO:0000313" key="8">
    <source>
        <dbReference type="Proteomes" id="UP000193986"/>
    </source>
</evidence>
<evidence type="ECO:0000313" key="7">
    <source>
        <dbReference type="EMBL" id="ORY29817.1"/>
    </source>
</evidence>
<comment type="subcellular location">
    <subcellularLocation>
        <location evidence="1">Membrane</location>
        <topology evidence="1">Multi-pass membrane protein</topology>
    </subcellularLocation>
</comment>
<reference evidence="7 8" key="1">
    <citation type="submission" date="2016-07" db="EMBL/GenBank/DDBJ databases">
        <title>Pervasive Adenine N6-methylation of Active Genes in Fungi.</title>
        <authorList>
            <consortium name="DOE Joint Genome Institute"/>
            <person name="Mondo S.J."/>
            <person name="Dannebaum R.O."/>
            <person name="Kuo R.C."/>
            <person name="Labutti K."/>
            <person name="Haridas S."/>
            <person name="Kuo A."/>
            <person name="Salamov A."/>
            <person name="Ahrendt S.R."/>
            <person name="Lipzen A."/>
            <person name="Sullivan W."/>
            <person name="Andreopoulos W.B."/>
            <person name="Clum A."/>
            <person name="Lindquist E."/>
            <person name="Daum C."/>
            <person name="Ramamoorthy G.K."/>
            <person name="Gryganskyi A."/>
            <person name="Culley D."/>
            <person name="Magnuson J.K."/>
            <person name="James T.Y."/>
            <person name="O'Malley M.A."/>
            <person name="Stajich J.E."/>
            <person name="Spatafora J.W."/>
            <person name="Visel A."/>
            <person name="Grigoriev I.V."/>
        </authorList>
    </citation>
    <scope>NUCLEOTIDE SEQUENCE [LARGE SCALE GENOMIC DNA]</scope>
    <source>
        <strain evidence="7 8">68-887.2</strain>
    </source>
</reference>
<dbReference type="GO" id="GO:0035838">
    <property type="term" value="C:growing cell tip"/>
    <property type="evidence" value="ECO:0007669"/>
    <property type="project" value="TreeGrafter"/>
</dbReference>
<evidence type="ECO:0000256" key="2">
    <source>
        <dbReference type="ARBA" id="ARBA00022692"/>
    </source>
</evidence>
<evidence type="ECO:0000256" key="5">
    <source>
        <dbReference type="SAM" id="Phobius"/>
    </source>
</evidence>
<feature type="transmembrane region" description="Helical" evidence="5">
    <location>
        <begin position="185"/>
        <end position="207"/>
    </location>
</feature>
<gene>
    <name evidence="7" type="ORF">BCR39DRAFT_531136</name>
</gene>
<comment type="caution">
    <text evidence="7">The sequence shown here is derived from an EMBL/GenBank/DDBJ whole genome shotgun (WGS) entry which is preliminary data.</text>
</comment>
<evidence type="ECO:0000256" key="1">
    <source>
        <dbReference type="ARBA" id="ARBA00004141"/>
    </source>
</evidence>
<dbReference type="InterPro" id="IPR009571">
    <property type="entry name" value="SUR7/Rim9-like_fungi"/>
</dbReference>
<dbReference type="AlphaFoldDB" id="A0A1Y2B5Q7"/>
<dbReference type="STRING" id="71784.A0A1Y2B5Q7"/>
<dbReference type="InterPro" id="IPR051380">
    <property type="entry name" value="pH-response_reg_palI/RIM9"/>
</dbReference>
<keyword evidence="8" id="KW-1185">Reference proteome</keyword>
<dbReference type="InParanoid" id="A0A1Y2B5Q7"/>
<dbReference type="EMBL" id="MCFC01000023">
    <property type="protein sequence ID" value="ORY29817.1"/>
    <property type="molecule type" value="Genomic_DNA"/>
</dbReference>
<dbReference type="PANTHER" id="PTHR28013">
    <property type="entry name" value="PROTEIN DCV1-RELATED"/>
    <property type="match status" value="1"/>
</dbReference>
<proteinExistence type="predicted"/>
<feature type="signal peptide" evidence="6">
    <location>
        <begin position="1"/>
        <end position="26"/>
    </location>
</feature>
<dbReference type="Proteomes" id="UP000193986">
    <property type="component" value="Unassembled WGS sequence"/>
</dbReference>
<dbReference type="GO" id="GO:0032153">
    <property type="term" value="C:cell division site"/>
    <property type="evidence" value="ECO:0007669"/>
    <property type="project" value="TreeGrafter"/>
</dbReference>
<feature type="chain" id="PRO_5012688800" evidence="6">
    <location>
        <begin position="27"/>
        <end position="243"/>
    </location>
</feature>
<protein>
    <submittedName>
        <fullName evidence="7">SUR7/PalI family-domain-containing protein</fullName>
    </submittedName>
</protein>